<feature type="domain" description="AB hydrolase-1" evidence="3">
    <location>
        <begin position="68"/>
        <end position="198"/>
    </location>
</feature>
<dbReference type="PANTHER" id="PTHR43798">
    <property type="entry name" value="MONOACYLGLYCEROL LIPASE"/>
    <property type="match status" value="1"/>
</dbReference>
<dbReference type="GO" id="GO:0016787">
    <property type="term" value="F:hydrolase activity"/>
    <property type="evidence" value="ECO:0007669"/>
    <property type="project" value="UniProtKB-KW"/>
</dbReference>
<evidence type="ECO:0000256" key="1">
    <source>
        <dbReference type="ARBA" id="ARBA00008645"/>
    </source>
</evidence>
<dbReference type="InterPro" id="IPR000073">
    <property type="entry name" value="AB_hydrolase_1"/>
</dbReference>
<dbReference type="SUPFAM" id="SSF53474">
    <property type="entry name" value="alpha/beta-Hydrolases"/>
    <property type="match status" value="1"/>
</dbReference>
<proteinExistence type="inferred from homology"/>
<evidence type="ECO:0000259" key="3">
    <source>
        <dbReference type="Pfam" id="PF00561"/>
    </source>
</evidence>
<name>A0ABM3JVV8_BACDO</name>
<dbReference type="RefSeq" id="XP_049313373.1">
    <property type="nucleotide sequence ID" value="XM_049457416.1"/>
</dbReference>
<reference evidence="5" key="1">
    <citation type="submission" date="2025-08" db="UniProtKB">
        <authorList>
            <consortium name="RefSeq"/>
        </authorList>
    </citation>
    <scope>IDENTIFICATION</scope>
    <source>
        <tissue evidence="5">Adult</tissue>
    </source>
</reference>
<comment type="similarity">
    <text evidence="1">Belongs to the AB hydrolase superfamily.</text>
</comment>
<evidence type="ECO:0000256" key="2">
    <source>
        <dbReference type="ARBA" id="ARBA00022801"/>
    </source>
</evidence>
<dbReference type="PANTHER" id="PTHR43798:SF14">
    <property type="entry name" value="SERINE HYDROLASE-LIKE PROTEIN DDB_G0286239"/>
    <property type="match status" value="1"/>
</dbReference>
<dbReference type="PRINTS" id="PR00111">
    <property type="entry name" value="ABHYDROLASE"/>
</dbReference>
<sequence length="367" mass="41532">MPKRSECWKRPSVIIVCHEEVLFIGTNYTKTVENALNHVRDGKFTEIQIPVPWGHISGLWYGDRSIQPLIALHGWLDNSGTFAKLAPLLVEAAGSVLCIDLPGHGRSSHLPAGILYHIAEFIRVLTRIMQYYNWSKISLLGHSMGGGVCLYFASLYPSKVDFLISIDVVIRRINKPNFAVKALRYTMEKALRDNQRLVDDTSNEEPPSYTFAECERRLYEASGRSILLENCKYILERNISKSRIFADRYYFSRDTRLKYIMDQQSVEALGKAMAMRICAAKLPYMVLRGGASSNIGPDSLKIIGWLTEDNPNFETHLIADGLHHFHLNQPEATANLIIPFLKRYRPQSLGDGAQSDVSSELRSKAKL</sequence>
<protein>
    <submittedName>
        <fullName evidence="5">Probable serine hydrolase isoform X1</fullName>
    </submittedName>
</protein>
<organism evidence="4 5">
    <name type="scientific">Bactrocera dorsalis</name>
    <name type="common">Oriental fruit fly</name>
    <name type="synonym">Dacus dorsalis</name>
    <dbReference type="NCBI Taxonomy" id="27457"/>
    <lineage>
        <taxon>Eukaryota</taxon>
        <taxon>Metazoa</taxon>
        <taxon>Ecdysozoa</taxon>
        <taxon>Arthropoda</taxon>
        <taxon>Hexapoda</taxon>
        <taxon>Insecta</taxon>
        <taxon>Pterygota</taxon>
        <taxon>Neoptera</taxon>
        <taxon>Endopterygota</taxon>
        <taxon>Diptera</taxon>
        <taxon>Brachycera</taxon>
        <taxon>Muscomorpha</taxon>
        <taxon>Tephritoidea</taxon>
        <taxon>Tephritidae</taxon>
        <taxon>Bactrocera</taxon>
        <taxon>Bactrocera</taxon>
    </lineage>
</organism>
<evidence type="ECO:0000313" key="5">
    <source>
        <dbReference type="RefSeq" id="XP_049313373.1"/>
    </source>
</evidence>
<accession>A0ABM3JVV8</accession>
<keyword evidence="4" id="KW-1185">Reference proteome</keyword>
<dbReference type="InterPro" id="IPR029058">
    <property type="entry name" value="AB_hydrolase_fold"/>
</dbReference>
<gene>
    <name evidence="5" type="primary">LOC105230068</name>
</gene>
<dbReference type="Gene3D" id="3.40.50.1820">
    <property type="entry name" value="alpha/beta hydrolase"/>
    <property type="match status" value="1"/>
</dbReference>
<dbReference type="GeneID" id="105230068"/>
<dbReference type="Proteomes" id="UP001652620">
    <property type="component" value="Chromosome 5"/>
</dbReference>
<dbReference type="Pfam" id="PF00561">
    <property type="entry name" value="Abhydrolase_1"/>
    <property type="match status" value="1"/>
</dbReference>
<keyword evidence="2 5" id="KW-0378">Hydrolase</keyword>
<dbReference type="InterPro" id="IPR050266">
    <property type="entry name" value="AB_hydrolase_sf"/>
</dbReference>
<evidence type="ECO:0000313" key="4">
    <source>
        <dbReference type="Proteomes" id="UP001652620"/>
    </source>
</evidence>